<evidence type="ECO:0000256" key="1">
    <source>
        <dbReference type="SAM" id="MobiDB-lite"/>
    </source>
</evidence>
<comment type="caution">
    <text evidence="3">The sequence shown here is derived from an EMBL/GenBank/DDBJ whole genome shotgun (WGS) entry which is preliminary data.</text>
</comment>
<dbReference type="InParanoid" id="A0A1Q6DUH9"/>
<dbReference type="EMBL" id="MSDW01000001">
    <property type="protein sequence ID" value="OKY78005.1"/>
    <property type="molecule type" value="Genomic_DNA"/>
</dbReference>
<proteinExistence type="predicted"/>
<gene>
    <name evidence="3" type="ORF">BTN85_0483</name>
</gene>
<dbReference type="InterPro" id="IPR001959">
    <property type="entry name" value="Transposase"/>
</dbReference>
<organism evidence="3 4">
    <name type="scientific">Methanohalarchaeum thermophilum</name>
    <dbReference type="NCBI Taxonomy" id="1903181"/>
    <lineage>
        <taxon>Archaea</taxon>
        <taxon>Methanobacteriati</taxon>
        <taxon>Methanobacteriota</taxon>
        <taxon>Methanonatronarchaeia</taxon>
        <taxon>Methanonatronarchaeales</taxon>
        <taxon>Methanonatronarchaeaceae</taxon>
        <taxon>Candidatus Methanohalarchaeum</taxon>
    </lineage>
</organism>
<dbReference type="Pfam" id="PF01385">
    <property type="entry name" value="OrfB_IS605"/>
    <property type="match status" value="1"/>
</dbReference>
<evidence type="ECO:0000313" key="3">
    <source>
        <dbReference type="EMBL" id="OKY78005.1"/>
    </source>
</evidence>
<dbReference type="Proteomes" id="UP000185744">
    <property type="component" value="Unassembled WGS sequence"/>
</dbReference>
<keyword evidence="4" id="KW-1185">Reference proteome</keyword>
<sequence>MPKSDKKPITKDSNVVGMDLNVSNFLLDIEGREVQDLKTMLAKKYERIKKEQRELSRKGKGSNNWKKQKKRLAKIIQETERCTK</sequence>
<feature type="region of interest" description="Disordered" evidence="1">
    <location>
        <begin position="51"/>
        <end position="84"/>
    </location>
</feature>
<evidence type="ECO:0000313" key="4">
    <source>
        <dbReference type="Proteomes" id="UP000185744"/>
    </source>
</evidence>
<accession>A0A1Q6DUH9</accession>
<reference evidence="3" key="1">
    <citation type="submission" date="2016-12" db="EMBL/GenBank/DDBJ databases">
        <title>Discovery of methanogenic haloarchaea.</title>
        <authorList>
            <person name="Sorokin D.Y."/>
            <person name="Makarova K.S."/>
            <person name="Abbas B."/>
            <person name="Ferrer M."/>
            <person name="Golyshin P.N."/>
        </authorList>
    </citation>
    <scope>NUCLEOTIDE SEQUENCE [LARGE SCALE GENOMIC DNA]</scope>
    <source>
        <strain evidence="3">HMET1</strain>
    </source>
</reference>
<evidence type="ECO:0000259" key="2">
    <source>
        <dbReference type="Pfam" id="PF01385"/>
    </source>
</evidence>
<dbReference type="AlphaFoldDB" id="A0A1Q6DUH9"/>
<name>A0A1Q6DUH9_METT1</name>
<protein>
    <submittedName>
        <fullName evidence="3">IS605 OrfB-like transposable element containing RNAse H-like and Zn finger domain</fullName>
    </submittedName>
</protein>
<feature type="domain" description="Probable transposase IS891/IS1136/IS1341" evidence="2">
    <location>
        <begin position="6"/>
        <end position="80"/>
    </location>
</feature>